<comment type="caution">
    <text evidence="2">The sequence shown here is derived from an EMBL/GenBank/DDBJ whole genome shotgun (WGS) entry which is preliminary data.</text>
</comment>
<dbReference type="Proteomes" id="UP001215598">
    <property type="component" value="Unassembled WGS sequence"/>
</dbReference>
<gene>
    <name evidence="2" type="ORF">B0H16DRAFT_1473893</name>
</gene>
<feature type="region of interest" description="Disordered" evidence="1">
    <location>
        <begin position="154"/>
        <end position="173"/>
    </location>
</feature>
<proteinExistence type="predicted"/>
<dbReference type="AlphaFoldDB" id="A0AAD7HJD1"/>
<protein>
    <submittedName>
        <fullName evidence="2">Uncharacterized protein</fullName>
    </submittedName>
</protein>
<dbReference type="EMBL" id="JARKIB010000230">
    <property type="protein sequence ID" value="KAJ7721367.1"/>
    <property type="molecule type" value="Genomic_DNA"/>
</dbReference>
<feature type="region of interest" description="Disordered" evidence="1">
    <location>
        <begin position="1"/>
        <end position="22"/>
    </location>
</feature>
<evidence type="ECO:0000313" key="3">
    <source>
        <dbReference type="Proteomes" id="UP001215598"/>
    </source>
</evidence>
<reference evidence="2" key="1">
    <citation type="submission" date="2023-03" db="EMBL/GenBank/DDBJ databases">
        <title>Massive genome expansion in bonnet fungi (Mycena s.s.) driven by repeated elements and novel gene families across ecological guilds.</title>
        <authorList>
            <consortium name="Lawrence Berkeley National Laboratory"/>
            <person name="Harder C.B."/>
            <person name="Miyauchi S."/>
            <person name="Viragh M."/>
            <person name="Kuo A."/>
            <person name="Thoen E."/>
            <person name="Andreopoulos B."/>
            <person name="Lu D."/>
            <person name="Skrede I."/>
            <person name="Drula E."/>
            <person name="Henrissat B."/>
            <person name="Morin E."/>
            <person name="Kohler A."/>
            <person name="Barry K."/>
            <person name="LaButti K."/>
            <person name="Morin E."/>
            <person name="Salamov A."/>
            <person name="Lipzen A."/>
            <person name="Mereny Z."/>
            <person name="Hegedus B."/>
            <person name="Baldrian P."/>
            <person name="Stursova M."/>
            <person name="Weitz H."/>
            <person name="Taylor A."/>
            <person name="Grigoriev I.V."/>
            <person name="Nagy L.G."/>
            <person name="Martin F."/>
            <person name="Kauserud H."/>
        </authorList>
    </citation>
    <scope>NUCLEOTIDE SEQUENCE</scope>
    <source>
        <strain evidence="2">CBHHK182m</strain>
    </source>
</reference>
<evidence type="ECO:0000256" key="1">
    <source>
        <dbReference type="SAM" id="MobiDB-lite"/>
    </source>
</evidence>
<accession>A0AAD7HJD1</accession>
<name>A0AAD7HJD1_9AGAR</name>
<evidence type="ECO:0000313" key="2">
    <source>
        <dbReference type="EMBL" id="KAJ7721367.1"/>
    </source>
</evidence>
<sequence length="250" mass="27444">MARPESNGQPGPACPRPTLRYTPSYRRSISKPVLAKRSKINTNPNRILHIVHGRPVGRSELPARNATERERGSSPVGRMYLGKLEARSRMPDLSSSCFREAGELQVGFGMHTSRGFSAVERECADAHPGGEKDFVLFLSYVASRKDEKGKANVNVNENKMGGEGGKRGRNTGRAREAGRIQLYARKPHDPHPPQALRTRIITRRREQARRHEVASLREPLAFDGAVGAGVECVSSAGVALPPLLSGRVLR</sequence>
<organism evidence="2 3">
    <name type="scientific">Mycena metata</name>
    <dbReference type="NCBI Taxonomy" id="1033252"/>
    <lineage>
        <taxon>Eukaryota</taxon>
        <taxon>Fungi</taxon>
        <taxon>Dikarya</taxon>
        <taxon>Basidiomycota</taxon>
        <taxon>Agaricomycotina</taxon>
        <taxon>Agaricomycetes</taxon>
        <taxon>Agaricomycetidae</taxon>
        <taxon>Agaricales</taxon>
        <taxon>Marasmiineae</taxon>
        <taxon>Mycenaceae</taxon>
        <taxon>Mycena</taxon>
    </lineage>
</organism>
<keyword evidence="3" id="KW-1185">Reference proteome</keyword>